<proteinExistence type="predicted"/>
<gene>
    <name evidence="8" type="ORF">ET996_06750</name>
</gene>
<evidence type="ECO:0000256" key="4">
    <source>
        <dbReference type="ARBA" id="ARBA00022989"/>
    </source>
</evidence>
<keyword evidence="4 7" id="KW-1133">Transmembrane helix</keyword>
<keyword evidence="3 7" id="KW-0812">Transmembrane</keyword>
<dbReference type="GO" id="GO:0005886">
    <property type="term" value="C:plasma membrane"/>
    <property type="evidence" value="ECO:0007669"/>
    <property type="project" value="UniProtKB-SubCell"/>
</dbReference>
<dbReference type="InterPro" id="IPR001851">
    <property type="entry name" value="ABC_transp_permease"/>
</dbReference>
<feature type="transmembrane region" description="Helical" evidence="7">
    <location>
        <begin position="33"/>
        <end position="52"/>
    </location>
</feature>
<keyword evidence="5 7" id="KW-0472">Membrane</keyword>
<reference evidence="8 9" key="1">
    <citation type="submission" date="2019-01" db="EMBL/GenBank/DDBJ databases">
        <title>Lactibacter flavus gen. nov., sp. nov., a novel bacterium of the family Propionibacteriaceae isolated from raw milk and dairy products.</title>
        <authorList>
            <person name="Huptas C."/>
            <person name="Wenning M."/>
            <person name="Breitenwieser F."/>
            <person name="Doll E."/>
            <person name="Von Neubeck M."/>
            <person name="Busse H.-J."/>
            <person name="Scherer S."/>
        </authorList>
    </citation>
    <scope>NUCLEOTIDE SEQUENCE [LARGE SCALE GENOMIC DNA]</scope>
    <source>
        <strain evidence="8 9">DSM 22130</strain>
    </source>
</reference>
<comment type="caution">
    <text evidence="8">The sequence shown here is derived from an EMBL/GenBank/DDBJ whole genome shotgun (WGS) entry which is preliminary data.</text>
</comment>
<keyword evidence="9" id="KW-1185">Reference proteome</keyword>
<evidence type="ECO:0000313" key="9">
    <source>
        <dbReference type="Proteomes" id="UP000291933"/>
    </source>
</evidence>
<comment type="subcellular location">
    <subcellularLocation>
        <location evidence="1">Cell membrane</location>
        <topology evidence="1">Multi-pass membrane protein</topology>
    </subcellularLocation>
</comment>
<organism evidence="8 9">
    <name type="scientific">Propioniciclava tarda</name>
    <dbReference type="NCBI Taxonomy" id="433330"/>
    <lineage>
        <taxon>Bacteria</taxon>
        <taxon>Bacillati</taxon>
        <taxon>Actinomycetota</taxon>
        <taxon>Actinomycetes</taxon>
        <taxon>Propionibacteriales</taxon>
        <taxon>Propionibacteriaceae</taxon>
        <taxon>Propioniciclava</taxon>
    </lineage>
</organism>
<dbReference type="AlphaFoldDB" id="A0A4Q9KML1"/>
<dbReference type="OrthoDB" id="9814461at2"/>
<feature type="transmembrane region" description="Helical" evidence="7">
    <location>
        <begin position="220"/>
        <end position="241"/>
    </location>
</feature>
<dbReference type="Proteomes" id="UP000291933">
    <property type="component" value="Unassembled WGS sequence"/>
</dbReference>
<dbReference type="GO" id="GO:0015658">
    <property type="term" value="F:branched-chain amino acid transmembrane transporter activity"/>
    <property type="evidence" value="ECO:0007669"/>
    <property type="project" value="InterPro"/>
</dbReference>
<evidence type="ECO:0000256" key="2">
    <source>
        <dbReference type="ARBA" id="ARBA00022475"/>
    </source>
</evidence>
<evidence type="ECO:0000256" key="5">
    <source>
        <dbReference type="ARBA" id="ARBA00023136"/>
    </source>
</evidence>
<dbReference type="CDD" id="cd06581">
    <property type="entry name" value="TM_PBP1_LivM_like"/>
    <property type="match status" value="1"/>
</dbReference>
<evidence type="ECO:0000256" key="3">
    <source>
        <dbReference type="ARBA" id="ARBA00022692"/>
    </source>
</evidence>
<dbReference type="PANTHER" id="PTHR30482:SF10">
    <property type="entry name" value="HIGH-AFFINITY BRANCHED-CHAIN AMINO ACID TRANSPORT PROTEIN BRAE"/>
    <property type="match status" value="1"/>
</dbReference>
<name>A0A4Q9KML1_PROTD</name>
<feature type="compositionally biased region" description="Acidic residues" evidence="6">
    <location>
        <begin position="369"/>
        <end position="378"/>
    </location>
</feature>
<evidence type="ECO:0000256" key="1">
    <source>
        <dbReference type="ARBA" id="ARBA00004651"/>
    </source>
</evidence>
<feature type="transmembrane region" description="Helical" evidence="7">
    <location>
        <begin position="59"/>
        <end position="77"/>
    </location>
</feature>
<feature type="transmembrane region" description="Helical" evidence="7">
    <location>
        <begin position="304"/>
        <end position="322"/>
    </location>
</feature>
<sequence>MTSKQRNLILAIAAIALALVVMAFARPVLGQFWFGMFILSGIFVILALGLNLINGFTGLFSLGHAGFMAVGAYTVAICTLPPDAKKQNFFLEPMNPILFAIQTPFWVALILATVMAGLLAWLIAIPALRLRDDYLAIATLGFGEIIRVVFSNTQSITNGAQGLIRIPTETSVWWSWGVALLMIVFMVRLVGSSFGRSLKAIREDEVAAEAMGINLYRTKITSFVIGSAMAGLGGGLLAGFLGSIDPKMFNFLYTFNIVLIIVLGGLGSISGSVIAAVVITFGMEWLRFLDGSMEAFGYRISGVPGLRMVVFSALLLAVVLFWREGLMGKNELTPEYLSKRFGRRKKVAVASASTTDAVAETPTPSRSDEELDEEANHA</sequence>
<protein>
    <submittedName>
        <fullName evidence="8">Branched-chain amino acid ABC transporter permease</fullName>
    </submittedName>
</protein>
<feature type="transmembrane region" description="Helical" evidence="7">
    <location>
        <begin position="97"/>
        <end position="122"/>
    </location>
</feature>
<feature type="region of interest" description="Disordered" evidence="6">
    <location>
        <begin position="349"/>
        <end position="378"/>
    </location>
</feature>
<feature type="transmembrane region" description="Helical" evidence="7">
    <location>
        <begin position="134"/>
        <end position="153"/>
    </location>
</feature>
<dbReference type="Pfam" id="PF02653">
    <property type="entry name" value="BPD_transp_2"/>
    <property type="match status" value="1"/>
</dbReference>
<dbReference type="RefSeq" id="WP_131171797.1">
    <property type="nucleotide sequence ID" value="NZ_FXTL01000005.1"/>
</dbReference>
<feature type="transmembrane region" description="Helical" evidence="7">
    <location>
        <begin position="253"/>
        <end position="283"/>
    </location>
</feature>
<feature type="compositionally biased region" description="Low complexity" evidence="6">
    <location>
        <begin position="349"/>
        <end position="359"/>
    </location>
</feature>
<dbReference type="PANTHER" id="PTHR30482">
    <property type="entry name" value="HIGH-AFFINITY BRANCHED-CHAIN AMINO ACID TRANSPORT SYSTEM PERMEASE"/>
    <property type="match status" value="1"/>
</dbReference>
<evidence type="ECO:0000256" key="6">
    <source>
        <dbReference type="SAM" id="MobiDB-lite"/>
    </source>
</evidence>
<dbReference type="InterPro" id="IPR043428">
    <property type="entry name" value="LivM-like"/>
</dbReference>
<accession>A0A4Q9KML1</accession>
<feature type="transmembrane region" description="Helical" evidence="7">
    <location>
        <begin position="173"/>
        <end position="191"/>
    </location>
</feature>
<keyword evidence="2" id="KW-1003">Cell membrane</keyword>
<evidence type="ECO:0000313" key="8">
    <source>
        <dbReference type="EMBL" id="TBT95210.1"/>
    </source>
</evidence>
<evidence type="ECO:0000256" key="7">
    <source>
        <dbReference type="SAM" id="Phobius"/>
    </source>
</evidence>
<dbReference type="EMBL" id="SDMR01000006">
    <property type="protein sequence ID" value="TBT95210.1"/>
    <property type="molecule type" value="Genomic_DNA"/>
</dbReference>